<evidence type="ECO:0000313" key="9">
    <source>
        <dbReference type="Proteomes" id="UP000444721"/>
    </source>
</evidence>
<gene>
    <name evidence="8" type="ORF">FDP41_006377</name>
</gene>
<evidence type="ECO:0000256" key="5">
    <source>
        <dbReference type="SAM" id="MobiDB-lite"/>
    </source>
</evidence>
<protein>
    <submittedName>
        <fullName evidence="8">Uncharacterized protein</fullName>
    </submittedName>
</protein>
<dbReference type="AlphaFoldDB" id="A0A6A5BL44"/>
<evidence type="ECO:0000256" key="3">
    <source>
        <dbReference type="ARBA" id="ARBA00022989"/>
    </source>
</evidence>
<evidence type="ECO:0000256" key="4">
    <source>
        <dbReference type="ARBA" id="ARBA00023136"/>
    </source>
</evidence>
<evidence type="ECO:0000256" key="1">
    <source>
        <dbReference type="ARBA" id="ARBA00004167"/>
    </source>
</evidence>
<feature type="compositionally biased region" description="Basic and acidic residues" evidence="5">
    <location>
        <begin position="439"/>
        <end position="452"/>
    </location>
</feature>
<dbReference type="Proteomes" id="UP000444721">
    <property type="component" value="Unassembled WGS sequence"/>
</dbReference>
<name>A0A6A5BL44_NAEFO</name>
<dbReference type="PANTHER" id="PTHR12883:SF0">
    <property type="entry name" value="PAT COMPLEX SUBUNIT CCDC47"/>
    <property type="match status" value="1"/>
</dbReference>
<dbReference type="VEuPathDB" id="AmoebaDB:NF0089610"/>
<feature type="region of interest" description="Disordered" evidence="5">
    <location>
        <begin position="439"/>
        <end position="459"/>
    </location>
</feature>
<keyword evidence="7" id="KW-0732">Signal</keyword>
<dbReference type="Pfam" id="PF07946">
    <property type="entry name" value="CCDC47"/>
    <property type="match status" value="1"/>
</dbReference>
<accession>A0A6A5BL44</accession>
<dbReference type="PANTHER" id="PTHR12883">
    <property type="entry name" value="ADIPOCYTE-SPECIFIC PROTEIN 4-RELATED"/>
    <property type="match status" value="1"/>
</dbReference>
<feature type="signal peptide" evidence="7">
    <location>
        <begin position="1"/>
        <end position="23"/>
    </location>
</feature>
<keyword evidence="9" id="KW-1185">Reference proteome</keyword>
<feature type="region of interest" description="Disordered" evidence="5">
    <location>
        <begin position="73"/>
        <end position="122"/>
    </location>
</feature>
<comment type="subcellular location">
    <subcellularLocation>
        <location evidence="1">Membrane</location>
        <topology evidence="1">Single-pass membrane protein</topology>
    </subcellularLocation>
</comment>
<dbReference type="OrthoDB" id="10263058at2759"/>
<keyword evidence="3 6" id="KW-1133">Transmembrane helix</keyword>
<evidence type="ECO:0000256" key="2">
    <source>
        <dbReference type="ARBA" id="ARBA00022692"/>
    </source>
</evidence>
<dbReference type="GeneID" id="68113595"/>
<dbReference type="EMBL" id="VFQX01000052">
    <property type="protein sequence ID" value="KAF0974345.1"/>
    <property type="molecule type" value="Genomic_DNA"/>
</dbReference>
<evidence type="ECO:0000313" key="8">
    <source>
        <dbReference type="EMBL" id="KAF0974345.1"/>
    </source>
</evidence>
<sequence>MQILNHRLLVFISLTTLLVCILALSSHHDRVFQQDCCSSGFFGMNVVAEENEEDAAANFWNAIPTKIIETTTTTTTSLDDTDASTIHHHDEEEEEPHTTFTKLKEEGSTKTALSENNEEDEFEFTEDDFTSIQSKINLQQQEDNKENAAADETAEKEPVRLFGFPKQEHFYYEMGIGAFILVSLLVYLMGRTSAESTFKNWTENNALRRVLEKHFTKVNFMRDGANQFIVYATGNEVMKHLTFKVTFPNKQDLLMGMIVKPFMSMLSGGSLFGETEIILEVILPRSFAVLFGFCDPKNYKSFLKQHEPLQLYTKHASCEVAGKQYAVFTDTPGLIAKVMSQSFVSNLQGELLISDLLKPRIADTHLIQCITLKTKISYDKTLSNSTEIVSKTNKKLKFENWLDELLYFMSFEFTLTPQEAERNMKNRLEIQENIEQEKKKEKLKEESKENRLKKLSKKK</sequence>
<evidence type="ECO:0000256" key="7">
    <source>
        <dbReference type="SAM" id="SignalP"/>
    </source>
</evidence>
<dbReference type="GO" id="GO:0016020">
    <property type="term" value="C:membrane"/>
    <property type="evidence" value="ECO:0007669"/>
    <property type="project" value="UniProtKB-SubCell"/>
</dbReference>
<dbReference type="GO" id="GO:0005509">
    <property type="term" value="F:calcium ion binding"/>
    <property type="evidence" value="ECO:0007669"/>
    <property type="project" value="InterPro"/>
</dbReference>
<organism evidence="8 9">
    <name type="scientific">Naegleria fowleri</name>
    <name type="common">Brain eating amoeba</name>
    <dbReference type="NCBI Taxonomy" id="5763"/>
    <lineage>
        <taxon>Eukaryota</taxon>
        <taxon>Discoba</taxon>
        <taxon>Heterolobosea</taxon>
        <taxon>Tetramitia</taxon>
        <taxon>Eutetramitia</taxon>
        <taxon>Vahlkampfiidae</taxon>
        <taxon>Naegleria</taxon>
    </lineage>
</organism>
<reference evidence="8 9" key="1">
    <citation type="journal article" date="2019" name="Sci. Rep.">
        <title>Nanopore sequencing improves the draft genome of the human pathogenic amoeba Naegleria fowleri.</title>
        <authorList>
            <person name="Liechti N."/>
            <person name="Schurch N."/>
            <person name="Bruggmann R."/>
            <person name="Wittwer M."/>
        </authorList>
    </citation>
    <scope>NUCLEOTIDE SEQUENCE [LARGE SCALE GENOMIC DNA]</scope>
    <source>
        <strain evidence="8 9">ATCC 30894</strain>
    </source>
</reference>
<dbReference type="RefSeq" id="XP_044559058.1">
    <property type="nucleotide sequence ID" value="XM_044710005.1"/>
</dbReference>
<dbReference type="VEuPathDB" id="AmoebaDB:FDP41_006377"/>
<dbReference type="VEuPathDB" id="AmoebaDB:NfTy_090390"/>
<proteinExistence type="predicted"/>
<keyword evidence="2 6" id="KW-0812">Transmembrane</keyword>
<evidence type="ECO:0000256" key="6">
    <source>
        <dbReference type="SAM" id="Phobius"/>
    </source>
</evidence>
<dbReference type="InterPro" id="IPR012879">
    <property type="entry name" value="CCDC47"/>
</dbReference>
<dbReference type="OMA" id="FWNAIPT"/>
<dbReference type="GO" id="GO:0032469">
    <property type="term" value="P:endoplasmic reticulum calcium ion homeostasis"/>
    <property type="evidence" value="ECO:0007669"/>
    <property type="project" value="InterPro"/>
</dbReference>
<comment type="caution">
    <text evidence="8">The sequence shown here is derived from an EMBL/GenBank/DDBJ whole genome shotgun (WGS) entry which is preliminary data.</text>
</comment>
<keyword evidence="4 6" id="KW-0472">Membrane</keyword>
<dbReference type="GO" id="GO:0005783">
    <property type="term" value="C:endoplasmic reticulum"/>
    <property type="evidence" value="ECO:0007669"/>
    <property type="project" value="InterPro"/>
</dbReference>
<feature type="chain" id="PRO_5025349137" evidence="7">
    <location>
        <begin position="24"/>
        <end position="459"/>
    </location>
</feature>
<feature type="transmembrane region" description="Helical" evidence="6">
    <location>
        <begin position="170"/>
        <end position="190"/>
    </location>
</feature>